<gene>
    <name evidence="2" type="ORF">IAQ67_15535</name>
</gene>
<dbReference type="CDD" id="cd13427">
    <property type="entry name" value="YncM_like"/>
    <property type="match status" value="1"/>
</dbReference>
<accession>A0A7H0Y2K2</accession>
<dbReference type="InterPro" id="IPR029143">
    <property type="entry name" value="YrpD"/>
</dbReference>
<protein>
    <submittedName>
        <fullName evidence="2">Uncharacterized protein</fullName>
    </submittedName>
</protein>
<evidence type="ECO:0000313" key="2">
    <source>
        <dbReference type="EMBL" id="QNR65310.1"/>
    </source>
</evidence>
<proteinExistence type="predicted"/>
<dbReference type="Pfam" id="PF15493">
    <property type="entry name" value="YrpD"/>
    <property type="match status" value="1"/>
</dbReference>
<dbReference type="RefSeq" id="WP_190297214.1">
    <property type="nucleotide sequence ID" value="NZ_CP061172.1"/>
</dbReference>
<name>A0A7H0Y2K2_9BACL</name>
<organism evidence="2 3">
    <name type="scientific">Paenibacillus peoriae</name>
    <dbReference type="NCBI Taxonomy" id="59893"/>
    <lineage>
        <taxon>Bacteria</taxon>
        <taxon>Bacillati</taxon>
        <taxon>Bacillota</taxon>
        <taxon>Bacilli</taxon>
        <taxon>Bacillales</taxon>
        <taxon>Paenibacillaceae</taxon>
        <taxon>Paenibacillus</taxon>
    </lineage>
</organism>
<dbReference type="EMBL" id="CP061172">
    <property type="protein sequence ID" value="QNR65310.1"/>
    <property type="molecule type" value="Genomic_DNA"/>
</dbReference>
<dbReference type="InterPro" id="IPR038682">
    <property type="entry name" value="YrpD-like_sf"/>
</dbReference>
<feature type="chain" id="PRO_5038885778" evidence="1">
    <location>
        <begin position="26"/>
        <end position="381"/>
    </location>
</feature>
<dbReference type="Gene3D" id="2.60.120.1270">
    <property type="match status" value="1"/>
</dbReference>
<dbReference type="Proteomes" id="UP000516384">
    <property type="component" value="Chromosome"/>
</dbReference>
<sequence>MKVKSLCTGVVVGMLSLTLTYSAGAVSFQNEQLINPSMTRSDNAILSDIINSLDPDDRENVTYIDETGKVLVNKESLRQEVIPLEPVSLVTYKNSESSLTSITDITYKDNMSLTSVTDTTYKSNRYRDSTGEFYTLPVLEPKPACMGNHTLSPMDFSTNSASFPECRDHRNGPYRTVWSHIGFAWASTRVHLPSAREIRDNNSGYNGSTGFIYMGGWSNTNMAVDVGLQHSTKYNDWAPFMLIEGVKEPYSFKPRFEPDQEVQMKFYVPSDGNIALTVSGYADGEKISRTYVEPAPGWTANGNGNLIKRTTSIGQIQDRQDYNDGSYIRRVRWATSYIGKDSEDNIPWRNSQTYDYCSMPRSKVVVDYVHGGEETDNIFLD</sequence>
<keyword evidence="1" id="KW-0732">Signal</keyword>
<dbReference type="AlphaFoldDB" id="A0A7H0Y2K2"/>
<reference evidence="2 3" key="1">
    <citation type="submission" date="2020-09" db="EMBL/GenBank/DDBJ databases">
        <title>Characterization of Paenibacillus peoriae strain ZF390 with broad-spectrum antimicrobial activity as a potential biocontrol agent.</title>
        <authorList>
            <person name="Li L."/>
            <person name="Zhao Y."/>
            <person name="Li B."/>
            <person name="Xie X."/>
        </authorList>
    </citation>
    <scope>NUCLEOTIDE SEQUENCE [LARGE SCALE GENOMIC DNA]</scope>
    <source>
        <strain evidence="2 3">ZF390</strain>
    </source>
</reference>
<feature type="signal peptide" evidence="1">
    <location>
        <begin position="1"/>
        <end position="25"/>
    </location>
</feature>
<evidence type="ECO:0000313" key="3">
    <source>
        <dbReference type="Proteomes" id="UP000516384"/>
    </source>
</evidence>
<evidence type="ECO:0000256" key="1">
    <source>
        <dbReference type="SAM" id="SignalP"/>
    </source>
</evidence>